<evidence type="ECO:0000256" key="1">
    <source>
        <dbReference type="SAM" id="Phobius"/>
    </source>
</evidence>
<dbReference type="HOGENOM" id="CLU_3124099_0_0_6"/>
<accession>Q7MMZ8</accession>
<dbReference type="AlphaFoldDB" id="Q7MMZ8"/>
<dbReference type="EMBL" id="BA000037">
    <property type="protein sequence ID" value="BAC93683.1"/>
    <property type="molecule type" value="Genomic_DNA"/>
</dbReference>
<keyword evidence="1" id="KW-0812">Transmembrane</keyword>
<dbReference type="KEGG" id="vvy:VV0919"/>
<evidence type="ECO:0000313" key="3">
    <source>
        <dbReference type="Proteomes" id="UP000002675"/>
    </source>
</evidence>
<evidence type="ECO:0000313" key="2">
    <source>
        <dbReference type="EMBL" id="BAC93683.1"/>
    </source>
</evidence>
<organism evidence="2 3">
    <name type="scientific">Vibrio vulnificus (strain YJ016)</name>
    <dbReference type="NCBI Taxonomy" id="196600"/>
    <lineage>
        <taxon>Bacteria</taxon>
        <taxon>Pseudomonadati</taxon>
        <taxon>Pseudomonadota</taxon>
        <taxon>Gammaproteobacteria</taxon>
        <taxon>Vibrionales</taxon>
        <taxon>Vibrionaceae</taxon>
        <taxon>Vibrio</taxon>
    </lineage>
</organism>
<gene>
    <name evidence="2" type="ordered locus">VV0919</name>
</gene>
<dbReference type="Proteomes" id="UP000002675">
    <property type="component" value="Chromosome I"/>
</dbReference>
<feature type="transmembrane region" description="Helical" evidence="1">
    <location>
        <begin position="16"/>
        <end position="36"/>
    </location>
</feature>
<proteinExistence type="predicted"/>
<protein>
    <submittedName>
        <fullName evidence="2">Uncharacterized protein</fullName>
    </submittedName>
</protein>
<keyword evidence="1" id="KW-1133">Transmembrane helix</keyword>
<reference evidence="2 3" key="1">
    <citation type="journal article" date="2003" name="Genome Res.">
        <title>Comparative genome analysis of Vibrio vulnificus, a marine pathogen.</title>
        <authorList>
            <person name="Chen C.Y."/>
            <person name="Wu K.M."/>
            <person name="Chang Y.C."/>
            <person name="Chang C.H."/>
            <person name="Tsai H.C."/>
            <person name="Liao T.L."/>
            <person name="Liu Y.M."/>
            <person name="Chen H.J."/>
            <person name="Shen A.B."/>
            <person name="Li J.C."/>
            <person name="Su T.L."/>
            <person name="Shao C.P."/>
            <person name="Lee C.T."/>
            <person name="Hor L.I."/>
            <person name="Tsai S.F."/>
        </authorList>
    </citation>
    <scope>NUCLEOTIDE SEQUENCE [LARGE SCALE GENOMIC DNA]</scope>
    <source>
        <strain evidence="2 3">YJ016</strain>
    </source>
</reference>
<keyword evidence="1" id="KW-0472">Membrane</keyword>
<sequence>MRVRVSPSAPSLNKPSLGWVLFYLTFLSSLHCSLFVKTKKSELDESAFLS</sequence>
<name>Q7MMZ8_VIBVY</name>